<dbReference type="Proteomes" id="UP000287296">
    <property type="component" value="Unassembled WGS sequence"/>
</dbReference>
<gene>
    <name evidence="3" type="ORF">D5F11_009005</name>
</gene>
<name>A0A429X9S2_SIMTE</name>
<feature type="domain" description="Integrase catalytic" evidence="2">
    <location>
        <begin position="125"/>
        <end position="288"/>
    </location>
</feature>
<dbReference type="InterPro" id="IPR050900">
    <property type="entry name" value="Transposase_IS3/IS150/IS904"/>
</dbReference>
<dbReference type="Gene3D" id="3.30.420.10">
    <property type="entry name" value="Ribonuclease H-like superfamily/Ribonuclease H"/>
    <property type="match status" value="1"/>
</dbReference>
<accession>A0A429X9S2</accession>
<evidence type="ECO:0000313" key="3">
    <source>
        <dbReference type="EMBL" id="RST60185.1"/>
    </source>
</evidence>
<dbReference type="PROSITE" id="PS50994">
    <property type="entry name" value="INTEGRASE"/>
    <property type="match status" value="1"/>
</dbReference>
<dbReference type="Pfam" id="PF13333">
    <property type="entry name" value="rve_2"/>
    <property type="match status" value="1"/>
</dbReference>
<dbReference type="InterPro" id="IPR048020">
    <property type="entry name" value="Transpos_IS3"/>
</dbReference>
<dbReference type="SUPFAM" id="SSF53098">
    <property type="entry name" value="Ribonuclease H-like"/>
    <property type="match status" value="1"/>
</dbReference>
<dbReference type="GO" id="GO:0015074">
    <property type="term" value="P:DNA integration"/>
    <property type="evidence" value="ECO:0007669"/>
    <property type="project" value="InterPro"/>
</dbReference>
<dbReference type="InterPro" id="IPR036397">
    <property type="entry name" value="RNaseH_sf"/>
</dbReference>
<reference evidence="3 4" key="1">
    <citation type="submission" date="2018-12" db="EMBL/GenBank/DDBJ databases">
        <authorList>
            <person name="Sun L."/>
            <person name="Chen Z."/>
        </authorList>
    </citation>
    <scope>NUCLEOTIDE SEQUENCE [LARGE SCALE GENOMIC DNA]</scope>
    <source>
        <strain evidence="3 4">LMG 29736</strain>
    </source>
</reference>
<sequence length="296" mass="34808">MKFEFIQAHQDEYSVVRMCEILGVSKSGYYNWFGNQGRAATEREKKREEIKQKISQFFHESYGTYGSPRIHDDLIEHGYVVSRKTVARLMKKMGLRAIPQEKYVMTTDSNHDFHIYPNLLNQEFGVNEPNKVWVTDITYVWTLEGWLYLASVIDLFSRKVVGWSQAAHMKKELAISALRMAITTRQPEEGLIHHSDRGSQYCSSDYIHELKELKAEISMSRKGNPYDNACIESFHATIKKELIYRRRFNTRDEATKAINYYISHFYNERRKHSAQDYRSPNNYERLYDAGQAQNIS</sequence>
<evidence type="ECO:0000256" key="1">
    <source>
        <dbReference type="ARBA" id="ARBA00002286"/>
    </source>
</evidence>
<evidence type="ECO:0000313" key="4">
    <source>
        <dbReference type="Proteomes" id="UP000287296"/>
    </source>
</evidence>
<comment type="function">
    <text evidence="1">Involved in the transposition of the insertion sequence.</text>
</comment>
<dbReference type="NCBIfam" id="NF033516">
    <property type="entry name" value="transpos_IS3"/>
    <property type="match status" value="1"/>
</dbReference>
<organism evidence="3 4">
    <name type="scientific">Siminovitchia terrae</name>
    <name type="common">Bacillus terrae</name>
    <dbReference type="NCBI Taxonomy" id="1914933"/>
    <lineage>
        <taxon>Bacteria</taxon>
        <taxon>Bacillati</taxon>
        <taxon>Bacillota</taxon>
        <taxon>Bacilli</taxon>
        <taxon>Bacillales</taxon>
        <taxon>Bacillaceae</taxon>
        <taxon>Siminovitchia</taxon>
    </lineage>
</organism>
<dbReference type="InterPro" id="IPR025948">
    <property type="entry name" value="HTH-like_dom"/>
</dbReference>
<dbReference type="InterPro" id="IPR001584">
    <property type="entry name" value="Integrase_cat-core"/>
</dbReference>
<dbReference type="Pfam" id="PF00665">
    <property type="entry name" value="rve"/>
    <property type="match status" value="1"/>
</dbReference>
<dbReference type="Pfam" id="PF13276">
    <property type="entry name" value="HTH_21"/>
    <property type="match status" value="1"/>
</dbReference>
<dbReference type="PANTHER" id="PTHR46889">
    <property type="entry name" value="TRANSPOSASE INSF FOR INSERTION SEQUENCE IS3B-RELATED"/>
    <property type="match status" value="1"/>
</dbReference>
<dbReference type="AlphaFoldDB" id="A0A429X9S2"/>
<comment type="caution">
    <text evidence="3">The sequence shown here is derived from an EMBL/GenBank/DDBJ whole genome shotgun (WGS) entry which is preliminary data.</text>
</comment>
<protein>
    <submittedName>
        <fullName evidence="3">IS3 family transposase</fullName>
    </submittedName>
</protein>
<proteinExistence type="predicted"/>
<evidence type="ECO:0000259" key="2">
    <source>
        <dbReference type="PROSITE" id="PS50994"/>
    </source>
</evidence>
<dbReference type="InterPro" id="IPR012337">
    <property type="entry name" value="RNaseH-like_sf"/>
</dbReference>
<dbReference type="EMBL" id="QYTW02000006">
    <property type="protein sequence ID" value="RST60185.1"/>
    <property type="molecule type" value="Genomic_DNA"/>
</dbReference>
<dbReference type="OrthoDB" id="9781005at2"/>
<dbReference type="GO" id="GO:0003676">
    <property type="term" value="F:nucleic acid binding"/>
    <property type="evidence" value="ECO:0007669"/>
    <property type="project" value="InterPro"/>
</dbReference>
<dbReference type="PANTHER" id="PTHR46889:SF4">
    <property type="entry name" value="TRANSPOSASE INSO FOR INSERTION SEQUENCE ELEMENT IS911B-RELATED"/>
    <property type="match status" value="1"/>
</dbReference>